<dbReference type="Pfam" id="PF18813">
    <property type="entry name" value="PBECR4"/>
    <property type="match status" value="1"/>
</dbReference>
<sequence>MKFYPFSGKINSVDEWSAHGQSDSNLGHKGQAVADTRTKSDSNLGRKGQAVADTRINRLTRWLTDSVNHLFCEENMVNSRDYRNPNYTEKIKLQRFFTQLQIAASFFKEHFVGKIMYYETEIESVELHFSPTNFMHLYGVDYRKGAGSFFDDCLNRHVIIDELKIKKDGTTMQKLQVLGSIEELLGKHVHLTGPGRYLYLEFDYALRTRKQILALTLKETSRKIVPQSLLDLKRKTVFPKGQKVISIYSKHLQTSELFYYSKD</sequence>
<proteinExistence type="predicted"/>
<feature type="domain" description="Phage-Barnase-EndoU-ColicinE5/D-RelE like nuclease 4" evidence="2">
    <location>
        <begin position="100"/>
        <end position="255"/>
    </location>
</feature>
<feature type="region of interest" description="Disordered" evidence="1">
    <location>
        <begin position="21"/>
        <end position="48"/>
    </location>
</feature>
<evidence type="ECO:0000256" key="1">
    <source>
        <dbReference type="SAM" id="MobiDB-lite"/>
    </source>
</evidence>
<dbReference type="EMBL" id="JAPAIP010000029">
    <property type="protein sequence ID" value="MCW1077246.1"/>
    <property type="molecule type" value="Genomic_DNA"/>
</dbReference>
<dbReference type="AlphaFoldDB" id="A0ABD4U6G9"/>
<accession>A0ABD4U6G9</accession>
<dbReference type="InterPro" id="IPR041420">
    <property type="entry name" value="PBECR4"/>
</dbReference>
<organism evidence="3 4">
    <name type="scientific">Streptococcus anginosus</name>
    <dbReference type="NCBI Taxonomy" id="1328"/>
    <lineage>
        <taxon>Bacteria</taxon>
        <taxon>Bacillati</taxon>
        <taxon>Bacillota</taxon>
        <taxon>Bacilli</taxon>
        <taxon>Lactobacillales</taxon>
        <taxon>Streptococcaceae</taxon>
        <taxon>Streptococcus</taxon>
        <taxon>Streptococcus anginosus group</taxon>
    </lineage>
</organism>
<protein>
    <submittedName>
        <fullName evidence="3">PBECR4 domain-containing protein</fullName>
    </submittedName>
</protein>
<evidence type="ECO:0000259" key="2">
    <source>
        <dbReference type="Pfam" id="PF18813"/>
    </source>
</evidence>
<evidence type="ECO:0000313" key="4">
    <source>
        <dbReference type="Proteomes" id="UP001208682"/>
    </source>
</evidence>
<name>A0ABD4U6G9_STRAP</name>
<comment type="caution">
    <text evidence="3">The sequence shown here is derived from an EMBL/GenBank/DDBJ whole genome shotgun (WGS) entry which is preliminary data.</text>
</comment>
<dbReference type="RefSeq" id="WP_235284324.1">
    <property type="nucleotide sequence ID" value="NZ_CP007573.1"/>
</dbReference>
<reference evidence="3 4" key="1">
    <citation type="submission" date="2022-10" db="EMBL/GenBank/DDBJ databases">
        <title>Comparative genomic study of S. anginosus.</title>
        <authorList>
            <person name="Prasad A."/>
            <person name="Ene A."/>
            <person name="Jablonska S."/>
            <person name="Du J."/>
            <person name="Wolfe A.J."/>
            <person name="Putonti C."/>
        </authorList>
    </citation>
    <scope>NUCLEOTIDE SEQUENCE [LARGE SCALE GENOMIC DNA]</scope>
    <source>
        <strain evidence="3 4">UMB1339</strain>
    </source>
</reference>
<dbReference type="Proteomes" id="UP001208682">
    <property type="component" value="Unassembled WGS sequence"/>
</dbReference>
<evidence type="ECO:0000313" key="3">
    <source>
        <dbReference type="EMBL" id="MCW1077246.1"/>
    </source>
</evidence>
<gene>
    <name evidence="3" type="ORF">OJ589_08840</name>
</gene>